<dbReference type="SUPFAM" id="SSF74731">
    <property type="entry name" value="Ribosomal protein L20"/>
    <property type="match status" value="1"/>
</dbReference>
<gene>
    <name evidence="7" type="primary">rplT</name>
    <name evidence="9" type="ORF">COT78_00420</name>
</gene>
<sequence length="113" mass="12957">MRVKTGTVRHDNHKKIIKAAKGYIGRRKSVFKLAKQATIKAGQYAYRDRRNKKRSMRALWIIRLNAAVRAEGMTYSQFIKKLTEKNITINRKILSDLALKEPTAFAAVVAKVK</sequence>
<evidence type="ECO:0000256" key="4">
    <source>
        <dbReference type="ARBA" id="ARBA00022980"/>
    </source>
</evidence>
<dbReference type="CDD" id="cd07026">
    <property type="entry name" value="Ribosomal_L20"/>
    <property type="match status" value="1"/>
</dbReference>
<evidence type="ECO:0000256" key="3">
    <source>
        <dbReference type="ARBA" id="ARBA00022884"/>
    </source>
</evidence>
<dbReference type="HAMAP" id="MF_00382">
    <property type="entry name" value="Ribosomal_bL20"/>
    <property type="match status" value="1"/>
</dbReference>
<dbReference type="GO" id="GO:0005840">
    <property type="term" value="C:ribosome"/>
    <property type="evidence" value="ECO:0007669"/>
    <property type="project" value="UniProtKB-KW"/>
</dbReference>
<dbReference type="GO" id="GO:1990904">
    <property type="term" value="C:ribonucleoprotein complex"/>
    <property type="evidence" value="ECO:0007669"/>
    <property type="project" value="UniProtKB-KW"/>
</dbReference>
<dbReference type="PRINTS" id="PR00062">
    <property type="entry name" value="RIBOSOMALL20"/>
</dbReference>
<comment type="function">
    <text evidence="7 8">Binds directly to 23S ribosomal RNA and is necessary for the in vitro assembly process of the 50S ribosomal subunit. It is not involved in the protein synthesizing functions of that subunit.</text>
</comment>
<dbReference type="GO" id="GO:0006412">
    <property type="term" value="P:translation"/>
    <property type="evidence" value="ECO:0007669"/>
    <property type="project" value="InterPro"/>
</dbReference>
<dbReference type="GO" id="GO:0003735">
    <property type="term" value="F:structural constituent of ribosome"/>
    <property type="evidence" value="ECO:0007669"/>
    <property type="project" value="InterPro"/>
</dbReference>
<evidence type="ECO:0000313" key="10">
    <source>
        <dbReference type="Proteomes" id="UP000231382"/>
    </source>
</evidence>
<evidence type="ECO:0000256" key="8">
    <source>
        <dbReference type="RuleBase" id="RU000560"/>
    </source>
</evidence>
<evidence type="ECO:0000313" key="9">
    <source>
        <dbReference type="EMBL" id="PIS08034.1"/>
    </source>
</evidence>
<protein>
    <recommendedName>
        <fullName evidence="6 7">Large ribosomal subunit protein bL20</fullName>
    </recommendedName>
</protein>
<dbReference type="Pfam" id="PF00453">
    <property type="entry name" value="Ribosomal_L20"/>
    <property type="match status" value="1"/>
</dbReference>
<evidence type="ECO:0000256" key="2">
    <source>
        <dbReference type="ARBA" id="ARBA00022730"/>
    </source>
</evidence>
<evidence type="ECO:0000256" key="6">
    <source>
        <dbReference type="ARBA" id="ARBA00035172"/>
    </source>
</evidence>
<keyword evidence="2 7" id="KW-0699">rRNA-binding</keyword>
<dbReference type="AlphaFoldDB" id="A0A2H0W7P3"/>
<accession>A0A2H0W7P3</accession>
<dbReference type="InterPro" id="IPR049946">
    <property type="entry name" value="RIBOSOMAL_L20_CS"/>
</dbReference>
<proteinExistence type="inferred from homology"/>
<dbReference type="GO" id="GO:0019843">
    <property type="term" value="F:rRNA binding"/>
    <property type="evidence" value="ECO:0007669"/>
    <property type="project" value="UniProtKB-UniRule"/>
</dbReference>
<comment type="caution">
    <text evidence="9">The sequence shown here is derived from an EMBL/GenBank/DDBJ whole genome shotgun (WGS) entry which is preliminary data.</text>
</comment>
<evidence type="ECO:0000256" key="1">
    <source>
        <dbReference type="ARBA" id="ARBA00007698"/>
    </source>
</evidence>
<dbReference type="Gene3D" id="1.10.1900.20">
    <property type="entry name" value="Ribosomal protein L20"/>
    <property type="match status" value="1"/>
</dbReference>
<reference evidence="10" key="1">
    <citation type="submission" date="2017-09" db="EMBL/GenBank/DDBJ databases">
        <title>Depth-based differentiation of microbial function through sediment-hosted aquifers and enrichment of novel symbionts in the deep terrestrial subsurface.</title>
        <authorList>
            <person name="Probst A.J."/>
            <person name="Ladd B."/>
            <person name="Jarett J.K."/>
            <person name="Geller-Mcgrath D.E."/>
            <person name="Sieber C.M.K."/>
            <person name="Emerson J.B."/>
            <person name="Anantharaman K."/>
            <person name="Thomas B.C."/>
            <person name="Malmstrom R."/>
            <person name="Stieglmeier M."/>
            <person name="Klingl A."/>
            <person name="Woyke T."/>
            <person name="Ryan C.M."/>
            <person name="Banfield J.F."/>
        </authorList>
    </citation>
    <scope>NUCLEOTIDE SEQUENCE [LARGE SCALE GENOMIC DNA]</scope>
</reference>
<dbReference type="FunFam" id="1.10.1900.20:FF:000001">
    <property type="entry name" value="50S ribosomal protein L20"/>
    <property type="match status" value="1"/>
</dbReference>
<evidence type="ECO:0000256" key="7">
    <source>
        <dbReference type="HAMAP-Rule" id="MF_00382"/>
    </source>
</evidence>
<dbReference type="NCBIfam" id="TIGR01032">
    <property type="entry name" value="rplT_bact"/>
    <property type="match status" value="1"/>
</dbReference>
<dbReference type="GO" id="GO:0000027">
    <property type="term" value="P:ribosomal large subunit assembly"/>
    <property type="evidence" value="ECO:0007669"/>
    <property type="project" value="UniProtKB-UniRule"/>
</dbReference>
<organism evidence="9 10">
    <name type="scientific">Candidatus Berkelbacteria bacterium CG10_big_fil_rev_8_21_14_0_10_43_13</name>
    <dbReference type="NCBI Taxonomy" id="1974514"/>
    <lineage>
        <taxon>Bacteria</taxon>
        <taxon>Candidatus Berkelbacteria</taxon>
    </lineage>
</organism>
<name>A0A2H0W7P3_9BACT</name>
<dbReference type="InterPro" id="IPR035566">
    <property type="entry name" value="Ribosomal_protein_bL20_C"/>
</dbReference>
<dbReference type="PROSITE" id="PS00937">
    <property type="entry name" value="RIBOSOMAL_L20"/>
    <property type="match status" value="1"/>
</dbReference>
<dbReference type="Gene3D" id="6.10.160.10">
    <property type="match status" value="1"/>
</dbReference>
<dbReference type="Proteomes" id="UP000231382">
    <property type="component" value="Unassembled WGS sequence"/>
</dbReference>
<comment type="similarity">
    <text evidence="1 7 8">Belongs to the bacterial ribosomal protein bL20 family.</text>
</comment>
<dbReference type="PANTHER" id="PTHR10986">
    <property type="entry name" value="39S RIBOSOMAL PROTEIN L20"/>
    <property type="match status" value="1"/>
</dbReference>
<dbReference type="InterPro" id="IPR005813">
    <property type="entry name" value="Ribosomal_bL20"/>
</dbReference>
<keyword evidence="3 7" id="KW-0694">RNA-binding</keyword>
<dbReference type="EMBL" id="PEZW01000004">
    <property type="protein sequence ID" value="PIS08034.1"/>
    <property type="molecule type" value="Genomic_DNA"/>
</dbReference>
<evidence type="ECO:0000256" key="5">
    <source>
        <dbReference type="ARBA" id="ARBA00023274"/>
    </source>
</evidence>
<keyword evidence="5 7" id="KW-0687">Ribonucleoprotein</keyword>
<keyword evidence="4 7" id="KW-0689">Ribosomal protein</keyword>